<feature type="chain" id="PRO_5018205345" evidence="2">
    <location>
        <begin position="22"/>
        <end position="322"/>
    </location>
</feature>
<dbReference type="NCBIfam" id="NF037995">
    <property type="entry name" value="TRAP_S1"/>
    <property type="match status" value="1"/>
</dbReference>
<organism evidence="3 4">
    <name type="scientific">Stella humosa</name>
    <dbReference type="NCBI Taxonomy" id="94"/>
    <lineage>
        <taxon>Bacteria</taxon>
        <taxon>Pseudomonadati</taxon>
        <taxon>Pseudomonadota</taxon>
        <taxon>Alphaproteobacteria</taxon>
        <taxon>Rhodospirillales</taxon>
        <taxon>Stellaceae</taxon>
        <taxon>Stella</taxon>
    </lineage>
</organism>
<protein>
    <submittedName>
        <fullName evidence="3">TRAP-type C4-dicarboxylate transport system substrate-binding protein</fullName>
    </submittedName>
</protein>
<dbReference type="GO" id="GO:0055085">
    <property type="term" value="P:transmembrane transport"/>
    <property type="evidence" value="ECO:0007669"/>
    <property type="project" value="InterPro"/>
</dbReference>
<gene>
    <name evidence="3" type="ORF">EDC65_0626</name>
</gene>
<accession>A0A3N1MFF3</accession>
<dbReference type="EMBL" id="RJKX01000011">
    <property type="protein sequence ID" value="ROQ01447.1"/>
    <property type="molecule type" value="Genomic_DNA"/>
</dbReference>
<keyword evidence="1 2" id="KW-0732">Signal</keyword>
<evidence type="ECO:0000256" key="1">
    <source>
        <dbReference type="ARBA" id="ARBA00022729"/>
    </source>
</evidence>
<feature type="signal peptide" evidence="2">
    <location>
        <begin position="1"/>
        <end position="21"/>
    </location>
</feature>
<keyword evidence="4" id="KW-1185">Reference proteome</keyword>
<evidence type="ECO:0000256" key="2">
    <source>
        <dbReference type="SAM" id="SignalP"/>
    </source>
</evidence>
<evidence type="ECO:0000313" key="4">
    <source>
        <dbReference type="Proteomes" id="UP000278222"/>
    </source>
</evidence>
<dbReference type="OrthoDB" id="9783941at2"/>
<dbReference type="PANTHER" id="PTHR33376">
    <property type="match status" value="1"/>
</dbReference>
<name>A0A3N1MFF3_9PROT</name>
<dbReference type="RefSeq" id="WP_123688206.1">
    <property type="nucleotide sequence ID" value="NZ_AP019700.1"/>
</dbReference>
<dbReference type="PANTHER" id="PTHR33376:SF4">
    <property type="entry name" value="SIALIC ACID-BINDING PERIPLASMIC PROTEIN SIAP"/>
    <property type="match status" value="1"/>
</dbReference>
<dbReference type="Pfam" id="PF03480">
    <property type="entry name" value="DctP"/>
    <property type="match status" value="1"/>
</dbReference>
<dbReference type="InterPro" id="IPR018389">
    <property type="entry name" value="DctP_fam"/>
</dbReference>
<proteinExistence type="predicted"/>
<reference evidence="3 4" key="1">
    <citation type="submission" date="2018-11" db="EMBL/GenBank/DDBJ databases">
        <title>Genomic Encyclopedia of Type Strains, Phase IV (KMG-IV): sequencing the most valuable type-strain genomes for metagenomic binning, comparative biology and taxonomic classification.</title>
        <authorList>
            <person name="Goeker M."/>
        </authorList>
    </citation>
    <scope>NUCLEOTIDE SEQUENCE [LARGE SCALE GENOMIC DNA]</scope>
    <source>
        <strain evidence="3 4">DSM 5900</strain>
    </source>
</reference>
<dbReference type="Proteomes" id="UP000278222">
    <property type="component" value="Unassembled WGS sequence"/>
</dbReference>
<dbReference type="InterPro" id="IPR038404">
    <property type="entry name" value="TRAP_DctP_sf"/>
</dbReference>
<dbReference type="AlphaFoldDB" id="A0A3N1MFF3"/>
<evidence type="ECO:0000313" key="3">
    <source>
        <dbReference type="EMBL" id="ROQ01447.1"/>
    </source>
</evidence>
<dbReference type="CDD" id="cd13602">
    <property type="entry name" value="PBP2_TRAP_BpDctp6_7"/>
    <property type="match status" value="1"/>
</dbReference>
<comment type="caution">
    <text evidence="3">The sequence shown here is derived from an EMBL/GenBank/DDBJ whole genome shotgun (WGS) entry which is preliminary data.</text>
</comment>
<dbReference type="Gene3D" id="3.40.190.170">
    <property type="entry name" value="Bacterial extracellular solute-binding protein, family 7"/>
    <property type="match status" value="1"/>
</dbReference>
<sequence length="322" mass="35088">MRSIVTMAAVAVAMSAGGAVAQTKWNMPTAYPDGNYHTQNIRWFADEVKKATGGKLEIIVHSNAALFKMPEIKRAVQTGQVPIGEILLSAYGNEDPILEADSLPFLAAGYDNAWKLYQAQRPYMQANFKKQGITVLYSVAWPGQGVYSKAPINTLADFKGMKFRAYNAVTARLAELIGAQPATVQSAEVPQAFSAGVISAMITSGATGVDTKAWEFSKFFYETEAMHPRNGVLINDRAFRRLPEAQQQIVLNIAELAEKRGWEMMQKVSDDTKMTLAKNGMTVAKPPAALQADYQKVGAALVSEWEKKAGADGAALVAKYRQ</sequence>